<evidence type="ECO:0000256" key="2">
    <source>
        <dbReference type="ARBA" id="ARBA00023125"/>
    </source>
</evidence>
<dbReference type="SMART" id="SM00530">
    <property type="entry name" value="HTH_XRE"/>
    <property type="match status" value="1"/>
</dbReference>
<feature type="domain" description="HTH cro/C1-type" evidence="4">
    <location>
        <begin position="21"/>
        <end position="75"/>
    </location>
</feature>
<protein>
    <recommendedName>
        <fullName evidence="4">HTH cro/C1-type domain-containing protein</fullName>
    </recommendedName>
</protein>
<sequence>MPRVQRNKEKNPDLVALGLAIRQRRKVLGYSQEGFGDACGIDRSYMGGIERGEHNLAMVNILKIVQALKVNPSEFFRDLDPDRKFELINGEKAIKEASSLKKSVGLNATSSTKKRPTL</sequence>
<evidence type="ECO:0000313" key="5">
    <source>
        <dbReference type="EMBL" id="PUE55534.1"/>
    </source>
</evidence>
<dbReference type="PANTHER" id="PTHR46797">
    <property type="entry name" value="HTH-TYPE TRANSCRIPTIONAL REGULATOR"/>
    <property type="match status" value="1"/>
</dbReference>
<dbReference type="OrthoDB" id="1097442at2"/>
<evidence type="ECO:0000256" key="3">
    <source>
        <dbReference type="ARBA" id="ARBA00023163"/>
    </source>
</evidence>
<keyword evidence="2" id="KW-0238">DNA-binding</keyword>
<dbReference type="Pfam" id="PF01381">
    <property type="entry name" value="HTH_3"/>
    <property type="match status" value="1"/>
</dbReference>
<gene>
    <name evidence="5" type="ORF">B9Z37_02955</name>
</gene>
<dbReference type="InterPro" id="IPR010982">
    <property type="entry name" value="Lambda_DNA-bd_dom_sf"/>
</dbReference>
<dbReference type="SUPFAM" id="SSF47413">
    <property type="entry name" value="lambda repressor-like DNA-binding domains"/>
    <property type="match status" value="1"/>
</dbReference>
<dbReference type="EMBL" id="NESN01000001">
    <property type="protein sequence ID" value="PUE55534.1"/>
    <property type="molecule type" value="Genomic_DNA"/>
</dbReference>
<dbReference type="Proteomes" id="UP000250790">
    <property type="component" value="Unassembled WGS sequence"/>
</dbReference>
<proteinExistence type="predicted"/>
<keyword evidence="6" id="KW-1185">Reference proteome</keyword>
<keyword evidence="1" id="KW-0805">Transcription regulation</keyword>
<dbReference type="PANTHER" id="PTHR46797:SF23">
    <property type="entry name" value="HTH-TYPE TRANSCRIPTIONAL REGULATOR SUTR"/>
    <property type="match status" value="1"/>
</dbReference>
<dbReference type="GO" id="GO:0005829">
    <property type="term" value="C:cytosol"/>
    <property type="evidence" value="ECO:0007669"/>
    <property type="project" value="TreeGrafter"/>
</dbReference>
<dbReference type="GO" id="GO:0003677">
    <property type="term" value="F:DNA binding"/>
    <property type="evidence" value="ECO:0007669"/>
    <property type="project" value="UniProtKB-KW"/>
</dbReference>
<organism evidence="5 6">
    <name type="scientific">Limnohabitans parvus II-B4</name>
    <dbReference type="NCBI Taxonomy" id="1293052"/>
    <lineage>
        <taxon>Bacteria</taxon>
        <taxon>Pseudomonadati</taxon>
        <taxon>Pseudomonadota</taxon>
        <taxon>Betaproteobacteria</taxon>
        <taxon>Burkholderiales</taxon>
        <taxon>Comamonadaceae</taxon>
        <taxon>Limnohabitans</taxon>
    </lineage>
</organism>
<dbReference type="InterPro" id="IPR001387">
    <property type="entry name" value="Cro/C1-type_HTH"/>
</dbReference>
<reference evidence="5 6" key="1">
    <citation type="submission" date="2017-04" db="EMBL/GenBank/DDBJ databases">
        <title>Unexpected and diverse lifestyles within the genus Limnohabitans.</title>
        <authorList>
            <person name="Kasalicky V."/>
            <person name="Mehrshad M."/>
            <person name="Andrei S.-A."/>
            <person name="Salcher M."/>
            <person name="Kratochvilova H."/>
            <person name="Simek K."/>
            <person name="Ghai R."/>
        </authorList>
    </citation>
    <scope>NUCLEOTIDE SEQUENCE [LARGE SCALE GENOMIC DNA]</scope>
    <source>
        <strain evidence="5 6">II-B4</strain>
    </source>
</reference>
<comment type="caution">
    <text evidence="5">The sequence shown here is derived from an EMBL/GenBank/DDBJ whole genome shotgun (WGS) entry which is preliminary data.</text>
</comment>
<dbReference type="InterPro" id="IPR050807">
    <property type="entry name" value="TransReg_Diox_bact_type"/>
</dbReference>
<accession>A0A315EI46</accession>
<dbReference type="CDD" id="cd00093">
    <property type="entry name" value="HTH_XRE"/>
    <property type="match status" value="1"/>
</dbReference>
<dbReference type="GO" id="GO:0003700">
    <property type="term" value="F:DNA-binding transcription factor activity"/>
    <property type="evidence" value="ECO:0007669"/>
    <property type="project" value="TreeGrafter"/>
</dbReference>
<evidence type="ECO:0000256" key="1">
    <source>
        <dbReference type="ARBA" id="ARBA00023015"/>
    </source>
</evidence>
<dbReference type="PROSITE" id="PS50943">
    <property type="entry name" value="HTH_CROC1"/>
    <property type="match status" value="1"/>
</dbReference>
<keyword evidence="3" id="KW-0804">Transcription</keyword>
<evidence type="ECO:0000259" key="4">
    <source>
        <dbReference type="PROSITE" id="PS50943"/>
    </source>
</evidence>
<dbReference type="AlphaFoldDB" id="A0A315EI46"/>
<dbReference type="Gene3D" id="1.10.260.40">
    <property type="entry name" value="lambda repressor-like DNA-binding domains"/>
    <property type="match status" value="1"/>
</dbReference>
<name>A0A315EI46_9BURK</name>
<evidence type="ECO:0000313" key="6">
    <source>
        <dbReference type="Proteomes" id="UP000250790"/>
    </source>
</evidence>